<protein>
    <submittedName>
        <fullName evidence="1">Glucose-methanol-choline oxidoreductase</fullName>
    </submittedName>
</protein>
<accession>A0ACB8Q6L2</accession>
<keyword evidence="2" id="KW-1185">Reference proteome</keyword>
<name>A0ACB8Q6L2_9AGAM</name>
<reference evidence="1" key="1">
    <citation type="submission" date="2021-02" db="EMBL/GenBank/DDBJ databases">
        <authorList>
            <consortium name="DOE Joint Genome Institute"/>
            <person name="Ahrendt S."/>
            <person name="Looney B.P."/>
            <person name="Miyauchi S."/>
            <person name="Morin E."/>
            <person name="Drula E."/>
            <person name="Courty P.E."/>
            <person name="Chicoki N."/>
            <person name="Fauchery L."/>
            <person name="Kohler A."/>
            <person name="Kuo A."/>
            <person name="Labutti K."/>
            <person name="Pangilinan J."/>
            <person name="Lipzen A."/>
            <person name="Riley R."/>
            <person name="Andreopoulos W."/>
            <person name="He G."/>
            <person name="Johnson J."/>
            <person name="Barry K.W."/>
            <person name="Grigoriev I.V."/>
            <person name="Nagy L."/>
            <person name="Hibbett D."/>
            <person name="Henrissat B."/>
            <person name="Matheny P.B."/>
            <person name="Labbe J."/>
            <person name="Martin F."/>
        </authorList>
    </citation>
    <scope>NUCLEOTIDE SEQUENCE</scope>
    <source>
        <strain evidence="1">EC-137</strain>
    </source>
</reference>
<gene>
    <name evidence="1" type="ORF">K488DRAFT_61601</name>
</gene>
<dbReference type="EMBL" id="MU273907">
    <property type="protein sequence ID" value="KAI0027424.1"/>
    <property type="molecule type" value="Genomic_DNA"/>
</dbReference>
<organism evidence="1 2">
    <name type="scientific">Vararia minispora EC-137</name>
    <dbReference type="NCBI Taxonomy" id="1314806"/>
    <lineage>
        <taxon>Eukaryota</taxon>
        <taxon>Fungi</taxon>
        <taxon>Dikarya</taxon>
        <taxon>Basidiomycota</taxon>
        <taxon>Agaricomycotina</taxon>
        <taxon>Agaricomycetes</taxon>
        <taxon>Russulales</taxon>
        <taxon>Lachnocladiaceae</taxon>
        <taxon>Vararia</taxon>
    </lineage>
</organism>
<evidence type="ECO:0000313" key="1">
    <source>
        <dbReference type="EMBL" id="KAI0027424.1"/>
    </source>
</evidence>
<dbReference type="Proteomes" id="UP000814128">
    <property type="component" value="Unassembled WGS sequence"/>
</dbReference>
<proteinExistence type="predicted"/>
<comment type="caution">
    <text evidence="1">The sequence shown here is derived from an EMBL/GenBank/DDBJ whole genome shotgun (WGS) entry which is preliminary data.</text>
</comment>
<sequence length="150" mass="16771">MANNSANIDHVSGKFFDYIVVGGGTAGLVLASRLSEDASKTVLVLEAGASHFDDPNITLPATFGKIFGDPEYDWDFKTIPQKHADDNVYSWHRGKGLGGSSAINFFAWTRPPREHIDAWEELGNPGWNWENYLRYSNKSHTYVEIAAFKF</sequence>
<reference evidence="1" key="2">
    <citation type="journal article" date="2022" name="New Phytol.">
        <title>Evolutionary transition to the ectomycorrhizal habit in the genomes of a hyperdiverse lineage of mushroom-forming fungi.</title>
        <authorList>
            <person name="Looney B."/>
            <person name="Miyauchi S."/>
            <person name="Morin E."/>
            <person name="Drula E."/>
            <person name="Courty P.E."/>
            <person name="Kohler A."/>
            <person name="Kuo A."/>
            <person name="LaButti K."/>
            <person name="Pangilinan J."/>
            <person name="Lipzen A."/>
            <person name="Riley R."/>
            <person name="Andreopoulos W."/>
            <person name="He G."/>
            <person name="Johnson J."/>
            <person name="Nolan M."/>
            <person name="Tritt A."/>
            <person name="Barry K.W."/>
            <person name="Grigoriev I.V."/>
            <person name="Nagy L.G."/>
            <person name="Hibbett D."/>
            <person name="Henrissat B."/>
            <person name="Matheny P.B."/>
            <person name="Labbe J."/>
            <person name="Martin F.M."/>
        </authorList>
    </citation>
    <scope>NUCLEOTIDE SEQUENCE</scope>
    <source>
        <strain evidence="1">EC-137</strain>
    </source>
</reference>
<evidence type="ECO:0000313" key="2">
    <source>
        <dbReference type="Proteomes" id="UP000814128"/>
    </source>
</evidence>